<evidence type="ECO:0000259" key="5">
    <source>
        <dbReference type="Pfam" id="PF04548"/>
    </source>
</evidence>
<dbReference type="PANTHER" id="PTHR32046:SF11">
    <property type="entry name" value="IMMUNE-ASSOCIATED NUCLEOTIDE-BINDING PROTEIN 10-LIKE"/>
    <property type="match status" value="1"/>
</dbReference>
<comment type="similarity">
    <text evidence="1">Belongs to the TRAFAC class TrmE-Era-EngA-EngB-Septin-like GTPase superfamily. AIG1/Toc34/Toc159-like paraseptin GTPase family. IAN subfamily.</text>
</comment>
<dbReference type="InterPro" id="IPR027417">
    <property type="entry name" value="P-loop_NTPase"/>
</dbReference>
<evidence type="ECO:0000256" key="3">
    <source>
        <dbReference type="SAM" id="Coils"/>
    </source>
</evidence>
<dbReference type="Proteomes" id="UP000324632">
    <property type="component" value="Chromosome 22"/>
</dbReference>
<sequence length="523" mass="60458">MSAKTSGELCKKDKLIKRSNLIEDGNPARYRLQTTTDNQNQSKSYRKIIFGERDPEKAHIIILIVGETGTGKTTLINTMINYTCGVQREDKIWIEITDDQSKETSAHSQTSIITVYGVYIPESSLDLTIIDTPGYGDTRGTGHDKEIARSLQHLCKSDNLVQQINAVCLVIKADQTRLTDRQQYIFDAVQCLFGKDIEENIVLLFTHSNGLPPKKALTAVKEAKVKCAVDEENFKPVYFLFDNCQSETLEEEYQTTQEQSWNLSFKGAAQLFKFLEKINSKTLNLTQEVLKHRKQLEANISNLQSRVQEIELKQNEMKQTQEALKKHKQDVEEKDNFEYTVEVPYKVKIDINRAASKKALCCTVCEENCHYPGCWWVTNLAWCEVMRKKHCTVCTNKCHYSKHVKEGKIYAIKTREEKMTYEDLKKKYENKMSDYESLVSKLKDELHELEKEKLKLLIEAYHSVESLEKIALNTGSLFILEHIDFLIEKLKEIKEPEKAEHLENIKETKNQESLENMKKSTKK</sequence>
<accession>A0A5A9N7T2</accession>
<dbReference type="OrthoDB" id="8954335at2759"/>
<reference evidence="6 7" key="1">
    <citation type="journal article" date="2019" name="Mol. Ecol. Resour.">
        <title>Chromosome-level genome assembly of Triplophysa tibetana, a fish adapted to the harsh high-altitude environment of the Tibetan Plateau.</title>
        <authorList>
            <person name="Yang X."/>
            <person name="Liu H."/>
            <person name="Ma Z."/>
            <person name="Zou Y."/>
            <person name="Zou M."/>
            <person name="Mao Y."/>
            <person name="Li X."/>
            <person name="Wang H."/>
            <person name="Chen T."/>
            <person name="Wang W."/>
            <person name="Yang R."/>
        </authorList>
    </citation>
    <scope>NUCLEOTIDE SEQUENCE [LARGE SCALE GENOMIC DNA]</scope>
    <source>
        <strain evidence="6">TTIB1903HZAU</strain>
        <tissue evidence="6">Muscle</tissue>
    </source>
</reference>
<dbReference type="Gene3D" id="3.40.50.300">
    <property type="entry name" value="P-loop containing nucleotide triphosphate hydrolases"/>
    <property type="match status" value="1"/>
</dbReference>
<feature type="coiled-coil region" evidence="3">
    <location>
        <begin position="411"/>
        <end position="459"/>
    </location>
</feature>
<evidence type="ECO:0000256" key="4">
    <source>
        <dbReference type="SAM" id="MobiDB-lite"/>
    </source>
</evidence>
<feature type="domain" description="AIG1-type G" evidence="5">
    <location>
        <begin position="62"/>
        <end position="256"/>
    </location>
</feature>
<dbReference type="GO" id="GO:0005525">
    <property type="term" value="F:GTP binding"/>
    <property type="evidence" value="ECO:0007669"/>
    <property type="project" value="InterPro"/>
</dbReference>
<feature type="region of interest" description="Disordered" evidence="4">
    <location>
        <begin position="501"/>
        <end position="523"/>
    </location>
</feature>
<dbReference type="AlphaFoldDB" id="A0A5A9N7T2"/>
<dbReference type="EMBL" id="SOYY01000022">
    <property type="protein sequence ID" value="KAA0705091.1"/>
    <property type="molecule type" value="Genomic_DNA"/>
</dbReference>
<keyword evidence="7" id="KW-1185">Reference proteome</keyword>
<dbReference type="Pfam" id="PF04548">
    <property type="entry name" value="AIG1"/>
    <property type="match status" value="1"/>
</dbReference>
<dbReference type="PANTHER" id="PTHR32046">
    <property type="entry name" value="G DOMAIN-CONTAINING PROTEIN"/>
    <property type="match status" value="1"/>
</dbReference>
<protein>
    <recommendedName>
        <fullName evidence="5">AIG1-type G domain-containing protein</fullName>
    </recommendedName>
</protein>
<comment type="caution">
    <text evidence="6">The sequence shown here is derived from an EMBL/GenBank/DDBJ whole genome shotgun (WGS) entry which is preliminary data.</text>
</comment>
<dbReference type="SUPFAM" id="SSF52540">
    <property type="entry name" value="P-loop containing nucleoside triphosphate hydrolases"/>
    <property type="match status" value="1"/>
</dbReference>
<proteinExistence type="inferred from homology"/>
<dbReference type="InterPro" id="IPR006703">
    <property type="entry name" value="G_AIG1"/>
</dbReference>
<feature type="coiled-coil region" evidence="3">
    <location>
        <begin position="286"/>
        <end position="334"/>
    </location>
</feature>
<dbReference type="PROSITE" id="PS00675">
    <property type="entry name" value="SIGMA54_INTERACT_1"/>
    <property type="match status" value="1"/>
</dbReference>
<name>A0A5A9N7T2_9TELE</name>
<evidence type="ECO:0000256" key="1">
    <source>
        <dbReference type="ARBA" id="ARBA00008535"/>
    </source>
</evidence>
<evidence type="ECO:0000313" key="6">
    <source>
        <dbReference type="EMBL" id="KAA0705091.1"/>
    </source>
</evidence>
<evidence type="ECO:0000256" key="2">
    <source>
        <dbReference type="ARBA" id="ARBA00022741"/>
    </source>
</evidence>
<keyword evidence="3" id="KW-0175">Coiled coil</keyword>
<keyword evidence="2" id="KW-0547">Nucleotide-binding</keyword>
<organism evidence="6 7">
    <name type="scientific">Triplophysa tibetana</name>
    <dbReference type="NCBI Taxonomy" id="1572043"/>
    <lineage>
        <taxon>Eukaryota</taxon>
        <taxon>Metazoa</taxon>
        <taxon>Chordata</taxon>
        <taxon>Craniata</taxon>
        <taxon>Vertebrata</taxon>
        <taxon>Euteleostomi</taxon>
        <taxon>Actinopterygii</taxon>
        <taxon>Neopterygii</taxon>
        <taxon>Teleostei</taxon>
        <taxon>Ostariophysi</taxon>
        <taxon>Cypriniformes</taxon>
        <taxon>Nemacheilidae</taxon>
        <taxon>Triplophysa</taxon>
    </lineage>
</organism>
<dbReference type="InterPro" id="IPR025662">
    <property type="entry name" value="Sigma_54_int_dom_ATP-bd_1"/>
</dbReference>
<gene>
    <name evidence="6" type="ORF">E1301_Tti019160</name>
</gene>
<dbReference type="CDD" id="cd00882">
    <property type="entry name" value="Ras_like_GTPase"/>
    <property type="match status" value="1"/>
</dbReference>
<evidence type="ECO:0000313" key="7">
    <source>
        <dbReference type="Proteomes" id="UP000324632"/>
    </source>
</evidence>